<dbReference type="PATRIC" id="fig|1036673.3.peg.7125"/>
<dbReference type="HOGENOM" id="CLU_3255081_0_0_9"/>
<sequence>MPQRCSSPRVSLSAQPHGPAIPLVRQAATAPLHILPIFSFSF</sequence>
<dbReference type="AlphaFoldDB" id="F8FCN6"/>
<gene>
    <name evidence="1" type="ordered locus">KNP414_07640</name>
</gene>
<dbReference type="Proteomes" id="UP000006620">
    <property type="component" value="Chromosome"/>
</dbReference>
<reference evidence="2" key="1">
    <citation type="submission" date="2011-06" db="EMBL/GenBank/DDBJ databases">
        <title>Complete genome sequence of Paenibacillus mucilaginosus KNP414.</title>
        <authorList>
            <person name="Wang J."/>
            <person name="Hu S."/>
            <person name="Hu X."/>
            <person name="Zhang B."/>
            <person name="Dong D."/>
            <person name="Zhang S."/>
            <person name="Zhao K."/>
            <person name="Wu D."/>
        </authorList>
    </citation>
    <scope>NUCLEOTIDE SEQUENCE [LARGE SCALE GENOMIC DNA]</scope>
    <source>
        <strain evidence="2">KNP414</strain>
    </source>
</reference>
<evidence type="ECO:0000313" key="2">
    <source>
        <dbReference type="Proteomes" id="UP000006620"/>
    </source>
</evidence>
<dbReference type="KEGG" id="pms:KNP414_07640"/>
<evidence type="ECO:0000313" key="1">
    <source>
        <dbReference type="EMBL" id="AEI46127.1"/>
    </source>
</evidence>
<protein>
    <submittedName>
        <fullName evidence="1">Uncharacterized protein</fullName>
    </submittedName>
</protein>
<dbReference type="EMBL" id="CP002869">
    <property type="protein sequence ID" value="AEI46127.1"/>
    <property type="molecule type" value="Genomic_DNA"/>
</dbReference>
<proteinExistence type="predicted"/>
<organism evidence="1 2">
    <name type="scientific">Paenibacillus mucilaginosus (strain KNP414)</name>
    <dbReference type="NCBI Taxonomy" id="1036673"/>
    <lineage>
        <taxon>Bacteria</taxon>
        <taxon>Bacillati</taxon>
        <taxon>Bacillota</taxon>
        <taxon>Bacilli</taxon>
        <taxon>Bacillales</taxon>
        <taxon>Paenibacillaceae</taxon>
        <taxon>Paenibacillus</taxon>
    </lineage>
</organism>
<accession>F8FCN6</accession>
<reference evidence="1 2" key="2">
    <citation type="journal article" date="2013" name="Genome Announc.">
        <title>Genome Sequence of Growth-Improving Paenibacillus mucilaginosus Strain KNP414.</title>
        <authorList>
            <person name="Lu J.J."/>
            <person name="Wang J.F."/>
            <person name="Hu X.F."/>
        </authorList>
    </citation>
    <scope>NUCLEOTIDE SEQUENCE [LARGE SCALE GENOMIC DNA]</scope>
    <source>
        <strain evidence="1 2">KNP414</strain>
    </source>
</reference>
<name>F8FCN6_PAEMK</name>